<comment type="caution">
    <text evidence="1">The sequence shown here is derived from an EMBL/GenBank/DDBJ whole genome shotgun (WGS) entry which is preliminary data.</text>
</comment>
<dbReference type="PANTHER" id="PTHR39217">
    <property type="match status" value="1"/>
</dbReference>
<accession>A0AA41Q527</accession>
<gene>
    <name evidence="1" type="ORF">LZ495_26850</name>
</gene>
<evidence type="ECO:0000313" key="1">
    <source>
        <dbReference type="EMBL" id="MCF2530811.1"/>
    </source>
</evidence>
<keyword evidence="2" id="KW-1185">Reference proteome</keyword>
<reference evidence="1" key="1">
    <citation type="submission" date="2022-01" db="EMBL/GenBank/DDBJ databases">
        <title>Genome-Based Taxonomic Classification of the Phylum Actinobacteria.</title>
        <authorList>
            <person name="Gao Y."/>
        </authorList>
    </citation>
    <scope>NUCLEOTIDE SEQUENCE</scope>
    <source>
        <strain evidence="1">KLBMP 8922</strain>
    </source>
</reference>
<evidence type="ECO:0000313" key="2">
    <source>
        <dbReference type="Proteomes" id="UP001165378"/>
    </source>
</evidence>
<dbReference type="AlphaFoldDB" id="A0AA41Q527"/>
<dbReference type="InterPro" id="IPR053191">
    <property type="entry name" value="DcsG_Biosynth_Enzyme"/>
</dbReference>
<evidence type="ECO:0008006" key="3">
    <source>
        <dbReference type="Google" id="ProtNLM"/>
    </source>
</evidence>
<sequence>MSGGPRVVVATSALGLERDTDMPLLIAALRERGVDAVAARWDDGGTDWAQSAAVVVRSTWDYTERLPEFLKWADDVAAATRLDNPAPLVRWNTDKRYLAELGARGVPVVPTRFVAPGEDPVLPERGEFVVKPTVSVAARDSARYGQDHRDAAVRHIAALHAAGATAMVQPYLSRIDEGERALAFIGGTFSHALRKGPVLTDIAVVDNARVPHPDLVPHEPSDAELAVAAAALAAAAAITDPPAGDLLYARVDVALADDGSPVLMELELVEPHLFLELADGAAGRFADAVVARVLS</sequence>
<dbReference type="Proteomes" id="UP001165378">
    <property type="component" value="Unassembled WGS sequence"/>
</dbReference>
<name>A0AA41Q527_9ACTN</name>
<protein>
    <recommendedName>
        <fullName evidence="3">ATP-grasp domain-containing protein</fullName>
    </recommendedName>
</protein>
<proteinExistence type="predicted"/>
<dbReference type="SUPFAM" id="SSF56059">
    <property type="entry name" value="Glutathione synthetase ATP-binding domain-like"/>
    <property type="match status" value="1"/>
</dbReference>
<dbReference type="PANTHER" id="PTHR39217:SF1">
    <property type="entry name" value="GLUTATHIONE SYNTHETASE"/>
    <property type="match status" value="1"/>
</dbReference>
<organism evidence="1 2">
    <name type="scientific">Yinghuangia soli</name>
    <dbReference type="NCBI Taxonomy" id="2908204"/>
    <lineage>
        <taxon>Bacteria</taxon>
        <taxon>Bacillati</taxon>
        <taxon>Actinomycetota</taxon>
        <taxon>Actinomycetes</taxon>
        <taxon>Kitasatosporales</taxon>
        <taxon>Streptomycetaceae</taxon>
        <taxon>Yinghuangia</taxon>
    </lineage>
</organism>
<dbReference type="RefSeq" id="WP_235055467.1">
    <property type="nucleotide sequence ID" value="NZ_JAKFHA010000018.1"/>
</dbReference>
<dbReference type="EMBL" id="JAKFHA010000018">
    <property type="protein sequence ID" value="MCF2530811.1"/>
    <property type="molecule type" value="Genomic_DNA"/>
</dbReference>